<evidence type="ECO:0000259" key="1">
    <source>
        <dbReference type="PROSITE" id="PS50902"/>
    </source>
</evidence>
<dbReference type="Proteomes" id="UP000604765">
    <property type="component" value="Unassembled WGS sequence"/>
</dbReference>
<reference evidence="2 3" key="1">
    <citation type="journal article" date="2021" name="Int. J. Syst. Evol. Microbiol.">
        <title>Lentilactobacillus fungorum sp. nov., isolated from spent mushroom substrates.</title>
        <authorList>
            <person name="Tohno M."/>
            <person name="Tanizawa Y."/>
            <person name="Kojima Y."/>
            <person name="Sakamoto M."/>
            <person name="Ohkuma M."/>
            <person name="Kobayashi H."/>
        </authorList>
    </citation>
    <scope>NUCLEOTIDE SEQUENCE [LARGE SCALE GENOMIC DNA]</scope>
    <source>
        <strain evidence="2 3">YK48G</strain>
    </source>
</reference>
<dbReference type="InterPro" id="IPR052200">
    <property type="entry name" value="Protoporphyrinogen_IX_DH"/>
</dbReference>
<dbReference type="Gene3D" id="3.40.50.360">
    <property type="match status" value="1"/>
</dbReference>
<dbReference type="InterPro" id="IPR029039">
    <property type="entry name" value="Flavoprotein-like_sf"/>
</dbReference>
<dbReference type="PROSITE" id="PS00201">
    <property type="entry name" value="FLAVODOXIN"/>
    <property type="match status" value="1"/>
</dbReference>
<dbReference type="SUPFAM" id="SSF52218">
    <property type="entry name" value="Flavoproteins"/>
    <property type="match status" value="1"/>
</dbReference>
<sequence length="157" mass="17329">MKYLILYATKYGATKEVAEKLDSLLDETDVINIKTEKIPDVSMFDAVIIGSPVTAGMVKASIKDFINANKNELMTKPLGIYLCGLQTDNEEEYLEQNFPKDLLAHAKTKSCVGGIYDPNKCGFFARVAIKKVAKLTEYTNTLDSTKISEFAKAMTGV</sequence>
<dbReference type="Pfam" id="PF12724">
    <property type="entry name" value="Flavodoxin_5"/>
    <property type="match status" value="1"/>
</dbReference>
<organism evidence="2 3">
    <name type="scientific">Lentilactobacillus fungorum</name>
    <dbReference type="NCBI Taxonomy" id="2201250"/>
    <lineage>
        <taxon>Bacteria</taxon>
        <taxon>Bacillati</taxon>
        <taxon>Bacillota</taxon>
        <taxon>Bacilli</taxon>
        <taxon>Lactobacillales</taxon>
        <taxon>Lactobacillaceae</taxon>
        <taxon>Lentilactobacillus</taxon>
    </lineage>
</organism>
<dbReference type="PANTHER" id="PTHR38030">
    <property type="entry name" value="PROTOPORPHYRINOGEN IX DEHYDROGENASE [MENAQUINONE]"/>
    <property type="match status" value="1"/>
</dbReference>
<accession>A0ABQ3W1C2</accession>
<keyword evidence="3" id="KW-1185">Reference proteome</keyword>
<gene>
    <name evidence="2" type="ORF">YK48G_18480</name>
</gene>
<dbReference type="RefSeq" id="WP_203630426.1">
    <property type="nucleotide sequence ID" value="NZ_BNJR01000016.1"/>
</dbReference>
<protein>
    <recommendedName>
        <fullName evidence="1">Flavodoxin-like domain-containing protein</fullName>
    </recommendedName>
</protein>
<evidence type="ECO:0000313" key="3">
    <source>
        <dbReference type="Proteomes" id="UP000604765"/>
    </source>
</evidence>
<dbReference type="InterPro" id="IPR008254">
    <property type="entry name" value="Flavodoxin/NO_synth"/>
</dbReference>
<name>A0ABQ3W1C2_9LACO</name>
<feature type="domain" description="Flavodoxin-like" evidence="1">
    <location>
        <begin position="3"/>
        <end position="157"/>
    </location>
</feature>
<proteinExistence type="predicted"/>
<evidence type="ECO:0000313" key="2">
    <source>
        <dbReference type="EMBL" id="GHP14423.1"/>
    </source>
</evidence>
<dbReference type="PANTHER" id="PTHR38030:SF2">
    <property type="entry name" value="PROTOPORPHYRINOGEN IX DEHYDROGENASE [QUINONE]"/>
    <property type="match status" value="1"/>
</dbReference>
<dbReference type="InterPro" id="IPR001226">
    <property type="entry name" value="Flavodoxin_CS"/>
</dbReference>
<comment type="caution">
    <text evidence="2">The sequence shown here is derived from an EMBL/GenBank/DDBJ whole genome shotgun (WGS) entry which is preliminary data.</text>
</comment>
<dbReference type="PROSITE" id="PS50902">
    <property type="entry name" value="FLAVODOXIN_LIKE"/>
    <property type="match status" value="1"/>
</dbReference>
<dbReference type="EMBL" id="BNJR01000016">
    <property type="protein sequence ID" value="GHP14423.1"/>
    <property type="molecule type" value="Genomic_DNA"/>
</dbReference>
<dbReference type="InterPro" id="IPR026816">
    <property type="entry name" value="Flavodoxin_dom"/>
</dbReference>